<keyword evidence="1" id="KW-0472">Membrane</keyword>
<keyword evidence="1" id="KW-1133">Transmembrane helix</keyword>
<dbReference type="STRING" id="471514.AN477_09985"/>
<name>A0A0N8PPB8_9BACL</name>
<keyword evidence="1" id="KW-0812">Transmembrane</keyword>
<dbReference type="PATRIC" id="fig|471514.4.peg.3239"/>
<evidence type="ECO:0000256" key="1">
    <source>
        <dbReference type="SAM" id="Phobius"/>
    </source>
</evidence>
<dbReference type="Proteomes" id="UP000050482">
    <property type="component" value="Unassembled WGS sequence"/>
</dbReference>
<proteinExistence type="predicted"/>
<keyword evidence="3" id="KW-1185">Reference proteome</keyword>
<reference evidence="2 3" key="1">
    <citation type="submission" date="2015-09" db="EMBL/GenBank/DDBJ databases">
        <title>Draft genome sequence of Alicyclobacillus ferrooxydans DSM 22381.</title>
        <authorList>
            <person name="Hemp J."/>
        </authorList>
    </citation>
    <scope>NUCLEOTIDE SEQUENCE [LARGE SCALE GENOMIC DNA]</scope>
    <source>
        <strain evidence="2 3">TC-34</strain>
    </source>
</reference>
<dbReference type="AlphaFoldDB" id="A0A0N8PPB8"/>
<evidence type="ECO:0000313" key="3">
    <source>
        <dbReference type="Proteomes" id="UP000050482"/>
    </source>
</evidence>
<accession>A0A0N8PPB8</accession>
<dbReference type="EMBL" id="LJCO01000044">
    <property type="protein sequence ID" value="KPV43885.1"/>
    <property type="molecule type" value="Genomic_DNA"/>
</dbReference>
<feature type="transmembrane region" description="Helical" evidence="1">
    <location>
        <begin position="15"/>
        <end position="35"/>
    </location>
</feature>
<evidence type="ECO:0000313" key="2">
    <source>
        <dbReference type="EMBL" id="KPV43885.1"/>
    </source>
</evidence>
<comment type="caution">
    <text evidence="2">The sequence shown here is derived from an EMBL/GenBank/DDBJ whole genome shotgun (WGS) entry which is preliminary data.</text>
</comment>
<dbReference type="OrthoDB" id="2375481at2"/>
<organism evidence="2 3">
    <name type="scientific">Alicyclobacillus ferrooxydans</name>
    <dbReference type="NCBI Taxonomy" id="471514"/>
    <lineage>
        <taxon>Bacteria</taxon>
        <taxon>Bacillati</taxon>
        <taxon>Bacillota</taxon>
        <taxon>Bacilli</taxon>
        <taxon>Bacillales</taxon>
        <taxon>Alicyclobacillaceae</taxon>
        <taxon>Alicyclobacillus</taxon>
    </lineage>
</organism>
<protein>
    <submittedName>
        <fullName evidence="2">Uncharacterized protein</fullName>
    </submittedName>
</protein>
<sequence>MTEVSPKRRTTRTQIYIVIVALLIVAATGYVYVYMRQAARTAAANHQQTFDEYVLTHKLGKLAEIDTGTGIDPMSYILTLTKSVPDNQRAAFATDLAHRYAEYDHGSVLIIVYVNPQTHKQQPIAESHYDDARKQLQLTVTFSSGQTQQINEHENW</sequence>
<gene>
    <name evidence="2" type="ORF">AN477_09985</name>
</gene>
<dbReference type="RefSeq" id="WP_054969011.1">
    <property type="nucleotide sequence ID" value="NZ_LJCO01000044.1"/>
</dbReference>